<sequence>MQSWLSVTSKFEALNKRERWLVFLTLLFVVYAAINALLLSPVLSQKKTITTEFASEQSQVQQLQQQITILNSQNIIDPDAQSKLRISDLRANLQQLETQLSGMQSTLISPEKMPELLRSLLKRNRKLNLIELKTLPTQGLLETATSEINNAVSSEKNTQQAPVKAKQDEAPVYKHGVEITVEGRYLDLLEYVSVLEKMPWHVLWSKAALNVDQHTQLSQLKLTVYTLSLDKTWLSI</sequence>
<keyword evidence="2" id="KW-1133">Transmembrane helix</keyword>
<evidence type="ECO:0000256" key="1">
    <source>
        <dbReference type="SAM" id="Coils"/>
    </source>
</evidence>
<keyword evidence="2" id="KW-0472">Membrane</keyword>
<reference evidence="3" key="1">
    <citation type="submission" date="2016-10" db="EMBL/GenBank/DDBJ databases">
        <title>Sequence of Gallionella enrichment culture.</title>
        <authorList>
            <person name="Poehlein A."/>
            <person name="Muehling M."/>
            <person name="Daniel R."/>
        </authorList>
    </citation>
    <scope>NUCLEOTIDE SEQUENCE</scope>
</reference>
<feature type="transmembrane region" description="Helical" evidence="2">
    <location>
        <begin position="20"/>
        <end position="39"/>
    </location>
</feature>
<dbReference type="AlphaFoldDB" id="A0A1J5SGY1"/>
<evidence type="ECO:0000313" key="3">
    <source>
        <dbReference type="EMBL" id="OIR00972.1"/>
    </source>
</evidence>
<accession>A0A1J5SGY1</accession>
<keyword evidence="1" id="KW-0175">Coiled coil</keyword>
<dbReference type="EMBL" id="MLJW01000089">
    <property type="protein sequence ID" value="OIR00972.1"/>
    <property type="molecule type" value="Genomic_DNA"/>
</dbReference>
<gene>
    <name evidence="3" type="ORF">GALL_169360</name>
</gene>
<proteinExistence type="predicted"/>
<comment type="caution">
    <text evidence="3">The sequence shown here is derived from an EMBL/GenBank/DDBJ whole genome shotgun (WGS) entry which is preliminary data.</text>
</comment>
<organism evidence="3">
    <name type="scientific">mine drainage metagenome</name>
    <dbReference type="NCBI Taxonomy" id="410659"/>
    <lineage>
        <taxon>unclassified sequences</taxon>
        <taxon>metagenomes</taxon>
        <taxon>ecological metagenomes</taxon>
    </lineage>
</organism>
<protein>
    <submittedName>
        <fullName evidence="3">General secretion pathway, M protein</fullName>
    </submittedName>
</protein>
<keyword evidence="2" id="KW-0812">Transmembrane</keyword>
<name>A0A1J5SGY1_9ZZZZ</name>
<evidence type="ECO:0000256" key="2">
    <source>
        <dbReference type="SAM" id="Phobius"/>
    </source>
</evidence>
<feature type="coiled-coil region" evidence="1">
    <location>
        <begin position="46"/>
        <end position="106"/>
    </location>
</feature>